<evidence type="ECO:0000313" key="1">
    <source>
        <dbReference type="EMBL" id="SLM53341.1"/>
    </source>
</evidence>
<dbReference type="EMBL" id="FWEY01000019">
    <property type="protein sequence ID" value="SLM53342.1"/>
    <property type="molecule type" value="Genomic_DNA"/>
</dbReference>
<dbReference type="AlphaFoldDB" id="A0A1W1IK39"/>
<dbReference type="Proteomes" id="UP000195985">
    <property type="component" value="Unassembled WGS sequence"/>
</dbReference>
<proteinExistence type="predicted"/>
<organism evidence="1 3">
    <name type="scientific">Trichococcus pasteurii</name>
    <dbReference type="NCBI Taxonomy" id="43064"/>
    <lineage>
        <taxon>Bacteria</taxon>
        <taxon>Bacillati</taxon>
        <taxon>Bacillota</taxon>
        <taxon>Bacilli</taxon>
        <taxon>Lactobacillales</taxon>
        <taxon>Carnobacteriaceae</taxon>
        <taxon>Trichococcus</taxon>
    </lineage>
</organism>
<reference evidence="3" key="2">
    <citation type="submission" date="2016-04" db="EMBL/GenBank/DDBJ databases">
        <authorList>
            <person name="Strepis N."/>
        </authorList>
    </citation>
    <scope>NUCLEOTIDE SEQUENCE [LARGE SCALE GENOMIC DNA]</scope>
</reference>
<gene>
    <name evidence="1" type="ORF">TPAS_3071</name>
    <name evidence="2" type="ORF">TPAS_3072</name>
</gene>
<evidence type="ECO:0000313" key="2">
    <source>
        <dbReference type="EMBL" id="SLM53342.1"/>
    </source>
</evidence>
<name>A0A1W1IK39_9LACT</name>
<evidence type="ECO:0000313" key="3">
    <source>
        <dbReference type="Proteomes" id="UP000195985"/>
    </source>
</evidence>
<protein>
    <submittedName>
        <fullName evidence="1">Uncharacterized protein</fullName>
    </submittedName>
</protein>
<sequence length="65" mass="7290">MGQPNIFDRILRYTEYIGVSRNTQGTETSHYLQEEKENSIPLVAASETGKAQTKELALWGCRTGT</sequence>
<dbReference type="EMBL" id="FWEY01000019">
    <property type="protein sequence ID" value="SLM53341.1"/>
    <property type="molecule type" value="Genomic_DNA"/>
</dbReference>
<accession>A0A1W1IK39</accession>
<keyword evidence="3" id="KW-1185">Reference proteome</keyword>
<reference evidence="1" key="1">
    <citation type="submission" date="2016-04" db="EMBL/GenBank/DDBJ databases">
        <authorList>
            <person name="Evans L.H."/>
            <person name="Alamgir A."/>
            <person name="Owens N."/>
            <person name="Weber N.D."/>
            <person name="Virtaneva K."/>
            <person name="Barbian K."/>
            <person name="Babar A."/>
            <person name="Rosenke K."/>
        </authorList>
    </citation>
    <scope>NUCLEOTIDE SEQUENCE [LARGE SCALE GENOMIC DNA]</scope>
    <source>
        <strain evidence="1">Trichococcus pasteurii</strain>
    </source>
</reference>